<reference evidence="3 4" key="1">
    <citation type="submission" date="2021-03" db="EMBL/GenBank/DDBJ databases">
        <title>Muricauda sp. CAU 1631 isolated from Incheon.</title>
        <authorList>
            <person name="Kim W."/>
        </authorList>
    </citation>
    <scope>NUCLEOTIDE SEQUENCE [LARGE SCALE GENOMIC DNA]</scope>
    <source>
        <strain evidence="3 4">CAU 1631</strain>
    </source>
</reference>
<dbReference type="EMBL" id="JAFLND010000002">
    <property type="protein sequence ID" value="MBO0331041.1"/>
    <property type="molecule type" value="Genomic_DNA"/>
</dbReference>
<dbReference type="SUPFAM" id="SSF51735">
    <property type="entry name" value="NAD(P)-binding Rossmann-fold domains"/>
    <property type="match status" value="1"/>
</dbReference>
<accession>A0ABS3EXR0</accession>
<feature type="domain" description="Gfo/Idh/MocA-like oxidoreductase N-terminal" evidence="1">
    <location>
        <begin position="34"/>
        <end position="153"/>
    </location>
</feature>
<keyword evidence="4" id="KW-1185">Reference proteome</keyword>
<proteinExistence type="predicted"/>
<dbReference type="RefSeq" id="WP_207071415.1">
    <property type="nucleotide sequence ID" value="NZ_JAFLND010000002.1"/>
</dbReference>
<dbReference type="Pfam" id="PF19051">
    <property type="entry name" value="GFO_IDH_MocA_C2"/>
    <property type="match status" value="1"/>
</dbReference>
<comment type="caution">
    <text evidence="3">The sequence shown here is derived from an EMBL/GenBank/DDBJ whole genome shotgun (WGS) entry which is preliminary data.</text>
</comment>
<dbReference type="Gene3D" id="3.40.50.720">
    <property type="entry name" value="NAD(P)-binding Rossmann-like Domain"/>
    <property type="match status" value="1"/>
</dbReference>
<evidence type="ECO:0000259" key="2">
    <source>
        <dbReference type="Pfam" id="PF19051"/>
    </source>
</evidence>
<evidence type="ECO:0000259" key="1">
    <source>
        <dbReference type="Pfam" id="PF01408"/>
    </source>
</evidence>
<evidence type="ECO:0000313" key="4">
    <source>
        <dbReference type="Proteomes" id="UP000664163"/>
    </source>
</evidence>
<dbReference type="Proteomes" id="UP000664163">
    <property type="component" value="Unassembled WGS sequence"/>
</dbReference>
<dbReference type="Gene3D" id="3.30.360.10">
    <property type="entry name" value="Dihydrodipicolinate Reductase, domain 2"/>
    <property type="match status" value="1"/>
</dbReference>
<organism evidence="3 4">
    <name type="scientific">[Muricauda] lutisoli</name>
    <dbReference type="NCBI Taxonomy" id="2816035"/>
    <lineage>
        <taxon>Bacteria</taxon>
        <taxon>Pseudomonadati</taxon>
        <taxon>Bacteroidota</taxon>
        <taxon>Flavobacteriia</taxon>
        <taxon>Flavobacteriales</taxon>
        <taxon>Flavobacteriaceae</taxon>
        <taxon>Allomuricauda</taxon>
    </lineage>
</organism>
<dbReference type="SUPFAM" id="SSF55347">
    <property type="entry name" value="Glyceraldehyde-3-phosphate dehydrogenase-like, C-terminal domain"/>
    <property type="match status" value="1"/>
</dbReference>
<feature type="domain" description="Gfo/Idh/MocA-like oxidoreductase bacterial type C-terminal" evidence="2">
    <location>
        <begin position="192"/>
        <end position="250"/>
    </location>
</feature>
<gene>
    <name evidence="3" type="ORF">J0X13_10795</name>
</gene>
<dbReference type="InterPro" id="IPR050463">
    <property type="entry name" value="Gfo/Idh/MocA_oxidrdct_glycsds"/>
</dbReference>
<dbReference type="PANTHER" id="PTHR43818">
    <property type="entry name" value="BCDNA.GH03377"/>
    <property type="match status" value="1"/>
</dbReference>
<dbReference type="InterPro" id="IPR000683">
    <property type="entry name" value="Gfo/Idh/MocA-like_OxRdtase_N"/>
</dbReference>
<sequence>MNKREFIKKSSVGALGIMLAPSILKAGFPKDKLRTAHIGVGNMGMEDLKAVSSHGAVEVVGLCDVDAINLSAAHKMHPGARIFFDYRAMLEEMGDEIDAVIVSTPDHTHAPASLMAMNMDKPVYCQKPLTHYVSESREMKKIAAEKGLVTQMGIQVHSFYDYKLATLLIQSGIIGKVHTVHAWSPKNWGYDGPLPEGEDSVPDQLDWNLWLGTSKKRPYKKDMYHPGNWRKLMDYGCGTLGDMGVHIFDTPYNALELDVPRTIMTECRPTNGFGFPEKNTVTYEFPGTKYTDKSLKWIWYDGPGAPEMHEDLMLPGMEMKKDKNTNKKTDENSISLDAGVAAENELPEQGAMFVGTKGRLLLPHFMQLPKKIRRGKYVDISKEIAKVSEEHNLGEPIRNYATEGPKHYHQFVDACLGKDTTTAPFDYAARLTETILLGTIAGRFPGETLHWDAETAQFKEEKANKYLAGDYRDF</sequence>
<evidence type="ECO:0000313" key="3">
    <source>
        <dbReference type="EMBL" id="MBO0331041.1"/>
    </source>
</evidence>
<dbReference type="InterPro" id="IPR043906">
    <property type="entry name" value="Gfo/Idh/MocA_OxRdtase_bact_C"/>
</dbReference>
<dbReference type="InterPro" id="IPR036291">
    <property type="entry name" value="NAD(P)-bd_dom_sf"/>
</dbReference>
<name>A0ABS3EXR0_9FLAO</name>
<dbReference type="Pfam" id="PF01408">
    <property type="entry name" value="GFO_IDH_MocA"/>
    <property type="match status" value="1"/>
</dbReference>
<dbReference type="PANTHER" id="PTHR43818:SF10">
    <property type="entry name" value="NADH-DEPENDENT DEHYDROGENASE-RELATED"/>
    <property type="match status" value="1"/>
</dbReference>
<protein>
    <submittedName>
        <fullName evidence="3">Gfo/Idh/MocA family oxidoreductase</fullName>
    </submittedName>
</protein>